<feature type="binding site" evidence="7">
    <location>
        <position position="105"/>
    </location>
    <ligand>
        <name>Zn(2+)</name>
        <dbReference type="ChEBI" id="CHEBI:29105"/>
    </ligand>
</feature>
<feature type="binding site" evidence="7">
    <location>
        <position position="41"/>
    </location>
    <ligand>
        <name>Zn(2+)</name>
        <dbReference type="ChEBI" id="CHEBI:29105"/>
    </ligand>
</feature>
<dbReference type="EMBL" id="CADEPI010000200">
    <property type="protein sequence ID" value="CAB3380083.1"/>
    <property type="molecule type" value="Genomic_DNA"/>
</dbReference>
<evidence type="ECO:0000256" key="7">
    <source>
        <dbReference type="PIRSR" id="PIRSR601765-1"/>
    </source>
</evidence>
<dbReference type="AlphaFoldDB" id="A0A8S1DJ93"/>
<evidence type="ECO:0000256" key="3">
    <source>
        <dbReference type="ARBA" id="ARBA00022723"/>
    </source>
</evidence>
<dbReference type="SUPFAM" id="SSF53056">
    <property type="entry name" value="beta-carbonic anhydrase, cab"/>
    <property type="match status" value="1"/>
</dbReference>
<keyword evidence="4 7" id="KW-0862">Zinc</keyword>
<dbReference type="Proteomes" id="UP000494165">
    <property type="component" value="Unassembled WGS sequence"/>
</dbReference>
<dbReference type="PANTHER" id="PTHR11002">
    <property type="entry name" value="CARBONIC ANHYDRASE"/>
    <property type="match status" value="1"/>
</dbReference>
<dbReference type="GO" id="GO:0008270">
    <property type="term" value="F:zinc ion binding"/>
    <property type="evidence" value="ECO:0007669"/>
    <property type="project" value="UniProtKB-UniRule"/>
</dbReference>
<feature type="binding site" evidence="7">
    <location>
        <position position="39"/>
    </location>
    <ligand>
        <name>Zn(2+)</name>
        <dbReference type="ChEBI" id="CHEBI:29105"/>
    </ligand>
</feature>
<keyword evidence="5 8" id="KW-0456">Lyase</keyword>
<dbReference type="Gene3D" id="3.40.1050.10">
    <property type="entry name" value="Carbonic anhydrase"/>
    <property type="match status" value="1"/>
</dbReference>
<sequence length="255" mass="29942">MDRIIRGIIKYHHHTRLGMVEQFKRVRDNPAPKAVFFTCMDSRMIPTRFTETNVGDMFVVRNAGNLIPHSQHFVNEAFTTEPAALELGCIVNDIKHVIVCGHSDCKAMNLLHSLQDEEYASVDNRRKSPLRAWLCRHADTSLEKFQQLKSTNFTEPLTFQAETPMRKFVAYIDPDNKFSIEDKLSQINCLQQIQNVASYGFLKRRLETHDLHLHALWFDIYTGDVYYFSRQRKRFVEINDLTARPILKEIRRYYS</sequence>
<reference evidence="9 10" key="1">
    <citation type="submission" date="2020-04" db="EMBL/GenBank/DDBJ databases">
        <authorList>
            <person name="Alioto T."/>
            <person name="Alioto T."/>
            <person name="Gomez Garrido J."/>
        </authorList>
    </citation>
    <scope>NUCLEOTIDE SEQUENCE [LARGE SCALE GENOMIC DNA]</scope>
</reference>
<dbReference type="InterPro" id="IPR036874">
    <property type="entry name" value="Carbonic_anhydrase_sf"/>
</dbReference>
<dbReference type="EC" id="4.2.1.1" evidence="8"/>
<evidence type="ECO:0000256" key="8">
    <source>
        <dbReference type="RuleBase" id="RU003956"/>
    </source>
</evidence>
<comment type="caution">
    <text evidence="9">The sequence shown here is derived from an EMBL/GenBank/DDBJ whole genome shotgun (WGS) entry which is preliminary data.</text>
</comment>
<feature type="binding site" evidence="7">
    <location>
        <position position="102"/>
    </location>
    <ligand>
        <name>Zn(2+)</name>
        <dbReference type="ChEBI" id="CHEBI:29105"/>
    </ligand>
</feature>
<keyword evidence="10" id="KW-1185">Reference proteome</keyword>
<gene>
    <name evidence="9" type="ORF">CLODIP_2_CD09369</name>
</gene>
<comment type="cofactor">
    <cofactor evidence="7">
        <name>Zn(2+)</name>
        <dbReference type="ChEBI" id="CHEBI:29105"/>
    </cofactor>
    <text evidence="7">Binds 1 zinc ion per subunit.</text>
</comment>
<comment type="function">
    <text evidence="1 8">Reversible hydration of carbon dioxide.</text>
</comment>
<evidence type="ECO:0000313" key="10">
    <source>
        <dbReference type="Proteomes" id="UP000494165"/>
    </source>
</evidence>
<dbReference type="PANTHER" id="PTHR11002:SF76">
    <property type="entry name" value="CARBONIC ANHYDRASE"/>
    <property type="match status" value="1"/>
</dbReference>
<evidence type="ECO:0000313" key="9">
    <source>
        <dbReference type="EMBL" id="CAB3380083.1"/>
    </source>
</evidence>
<evidence type="ECO:0000256" key="1">
    <source>
        <dbReference type="ARBA" id="ARBA00002904"/>
    </source>
</evidence>
<evidence type="ECO:0000256" key="6">
    <source>
        <dbReference type="ARBA" id="ARBA00048348"/>
    </source>
</evidence>
<dbReference type="GO" id="GO:0004089">
    <property type="term" value="F:carbonate dehydratase activity"/>
    <property type="evidence" value="ECO:0007669"/>
    <property type="project" value="UniProtKB-UniRule"/>
</dbReference>
<evidence type="ECO:0000256" key="2">
    <source>
        <dbReference type="ARBA" id="ARBA00006217"/>
    </source>
</evidence>
<comment type="catalytic activity">
    <reaction evidence="6 8">
        <text>hydrogencarbonate + H(+) = CO2 + H2O</text>
        <dbReference type="Rhea" id="RHEA:10748"/>
        <dbReference type="ChEBI" id="CHEBI:15377"/>
        <dbReference type="ChEBI" id="CHEBI:15378"/>
        <dbReference type="ChEBI" id="CHEBI:16526"/>
        <dbReference type="ChEBI" id="CHEBI:17544"/>
        <dbReference type="EC" id="4.2.1.1"/>
    </reaction>
</comment>
<protein>
    <recommendedName>
        <fullName evidence="8">Carbonic anhydrase</fullName>
        <ecNumber evidence="8">4.2.1.1</ecNumber>
    </recommendedName>
    <alternativeName>
        <fullName evidence="8">Carbonate dehydratase</fullName>
    </alternativeName>
</protein>
<dbReference type="InterPro" id="IPR001765">
    <property type="entry name" value="Carbonic_anhydrase"/>
</dbReference>
<comment type="similarity">
    <text evidence="2 8">Belongs to the beta-class carbonic anhydrase family.</text>
</comment>
<dbReference type="FunFam" id="3.40.1050.10:FF:000007">
    <property type="entry name" value="Carbonic anhydrase"/>
    <property type="match status" value="1"/>
</dbReference>
<evidence type="ECO:0000256" key="4">
    <source>
        <dbReference type="ARBA" id="ARBA00022833"/>
    </source>
</evidence>
<name>A0A8S1DJ93_9INSE</name>
<dbReference type="Pfam" id="PF00484">
    <property type="entry name" value="Pro_CA"/>
    <property type="match status" value="1"/>
</dbReference>
<organism evidence="9 10">
    <name type="scientific">Cloeon dipterum</name>
    <dbReference type="NCBI Taxonomy" id="197152"/>
    <lineage>
        <taxon>Eukaryota</taxon>
        <taxon>Metazoa</taxon>
        <taxon>Ecdysozoa</taxon>
        <taxon>Arthropoda</taxon>
        <taxon>Hexapoda</taxon>
        <taxon>Insecta</taxon>
        <taxon>Pterygota</taxon>
        <taxon>Palaeoptera</taxon>
        <taxon>Ephemeroptera</taxon>
        <taxon>Pisciforma</taxon>
        <taxon>Baetidae</taxon>
        <taxon>Cloeon</taxon>
    </lineage>
</organism>
<evidence type="ECO:0000256" key="5">
    <source>
        <dbReference type="ARBA" id="ARBA00023239"/>
    </source>
</evidence>
<dbReference type="SMART" id="SM00947">
    <property type="entry name" value="Pro_CA"/>
    <property type="match status" value="1"/>
</dbReference>
<proteinExistence type="inferred from homology"/>
<keyword evidence="3 7" id="KW-0479">Metal-binding</keyword>
<dbReference type="OrthoDB" id="10020193at2759"/>
<accession>A0A8S1DJ93</accession>